<evidence type="ECO:0000313" key="11">
    <source>
        <dbReference type="EMBL" id="GFZ09904.1"/>
    </source>
</evidence>
<dbReference type="GO" id="GO:0016020">
    <property type="term" value="C:membrane"/>
    <property type="evidence" value="ECO:0007669"/>
    <property type="project" value="UniProtKB-SubCell"/>
</dbReference>
<accession>A0A7J0GGM3</accession>
<proteinExistence type="inferred from homology"/>
<feature type="compositionally biased region" description="Polar residues" evidence="7">
    <location>
        <begin position="501"/>
        <end position="510"/>
    </location>
</feature>
<comment type="subcellular location">
    <subcellularLocation>
        <location evidence="1">Membrane</location>
        <topology evidence="1">Single-pass membrane protein</topology>
    </subcellularLocation>
</comment>
<feature type="domain" description="Trichome birefringence-like C-terminal" evidence="9">
    <location>
        <begin position="182"/>
        <end position="357"/>
    </location>
</feature>
<dbReference type="GO" id="GO:0016413">
    <property type="term" value="F:O-acetyltransferase activity"/>
    <property type="evidence" value="ECO:0007669"/>
    <property type="project" value="InterPro"/>
</dbReference>
<dbReference type="Pfam" id="PF14416">
    <property type="entry name" value="PMR5N"/>
    <property type="match status" value="1"/>
</dbReference>
<keyword evidence="3 8" id="KW-0812">Transmembrane</keyword>
<evidence type="ECO:0000256" key="5">
    <source>
        <dbReference type="ARBA" id="ARBA00022989"/>
    </source>
</evidence>
<evidence type="ECO:0000256" key="7">
    <source>
        <dbReference type="SAM" id="MobiDB-lite"/>
    </source>
</evidence>
<evidence type="ECO:0000256" key="6">
    <source>
        <dbReference type="ARBA" id="ARBA00023136"/>
    </source>
</evidence>
<sequence length="517" mass="57887">MVCQLNSKLFGYLRPYTKRVLSFGHPIGGSQCKSKVCQSLNGVIVIGSFLCFLLAMACGYKYVLPESGAIIPNYVIPDSSHSNSECNFFDGRWVPDESYPLYNSSECPFAEQGFDCLANGRRDSGYLRWRWKPKNCQIPRFNVHAVLEKLRGKRVVFVGDSLSRTQWESMICLLMTGVEDKKIEFYRSVFLVQPGSVPKRAPKRVKLTLKLDVLDDISKEWIDSDVLIFNSGHWWTPGKLFEMGWYFQAGGKMKLGMSISAGFRTAIATWASWIENMVDTNKTRVFFRTFESSHWSGGTRQKCKVTRRPLSKTKGRDRSPFSNMVLNVVKNLSIPVTVLHVTPMGAFRSDAHVGTWSDIILCNLSDVRNPPVTQSPPQPPTPNTIPPPPHVVPPPPPSSPDNHSTVIVIVFVSFGGLFFLAIALCCFIKKKKKKTVQEIDILHVDEHLKVKAAPGPHGMQAVVLSIEEDMHVEEERRKNEKVGKGMHVKSADDISSALEEGTSTSGSSHKNNLERKA</sequence>
<dbReference type="InterPro" id="IPR026057">
    <property type="entry name" value="TBL_C"/>
</dbReference>
<dbReference type="GO" id="GO:0005794">
    <property type="term" value="C:Golgi apparatus"/>
    <property type="evidence" value="ECO:0007669"/>
    <property type="project" value="TreeGrafter"/>
</dbReference>
<organism evidence="11 12">
    <name type="scientific">Actinidia rufa</name>
    <dbReference type="NCBI Taxonomy" id="165716"/>
    <lineage>
        <taxon>Eukaryota</taxon>
        <taxon>Viridiplantae</taxon>
        <taxon>Streptophyta</taxon>
        <taxon>Embryophyta</taxon>
        <taxon>Tracheophyta</taxon>
        <taxon>Spermatophyta</taxon>
        <taxon>Magnoliopsida</taxon>
        <taxon>eudicotyledons</taxon>
        <taxon>Gunneridae</taxon>
        <taxon>Pentapetalae</taxon>
        <taxon>asterids</taxon>
        <taxon>Ericales</taxon>
        <taxon>Actinidiaceae</taxon>
        <taxon>Actinidia</taxon>
    </lineage>
</organism>
<evidence type="ECO:0000256" key="8">
    <source>
        <dbReference type="SAM" id="Phobius"/>
    </source>
</evidence>
<reference evidence="11 12" key="1">
    <citation type="submission" date="2019-07" db="EMBL/GenBank/DDBJ databases">
        <title>De Novo Assembly of kiwifruit Actinidia rufa.</title>
        <authorList>
            <person name="Sugita-Konishi S."/>
            <person name="Sato K."/>
            <person name="Mori E."/>
            <person name="Abe Y."/>
            <person name="Kisaki G."/>
            <person name="Hamano K."/>
            <person name="Suezawa K."/>
            <person name="Otani M."/>
            <person name="Fukuda T."/>
            <person name="Manabe T."/>
            <person name="Gomi K."/>
            <person name="Tabuchi M."/>
            <person name="Akimitsu K."/>
            <person name="Kataoka I."/>
        </authorList>
    </citation>
    <scope>NUCLEOTIDE SEQUENCE [LARGE SCALE GENOMIC DNA]</scope>
    <source>
        <strain evidence="12">cv. Fuchu</strain>
    </source>
</reference>
<feature type="transmembrane region" description="Helical" evidence="8">
    <location>
        <begin position="43"/>
        <end position="63"/>
    </location>
</feature>
<comment type="caution">
    <text evidence="11">The sequence shown here is derived from an EMBL/GenBank/DDBJ whole genome shotgun (WGS) entry which is preliminary data.</text>
</comment>
<keyword evidence="12" id="KW-1185">Reference proteome</keyword>
<evidence type="ECO:0000256" key="4">
    <source>
        <dbReference type="ARBA" id="ARBA00022968"/>
    </source>
</evidence>
<evidence type="ECO:0000256" key="1">
    <source>
        <dbReference type="ARBA" id="ARBA00004167"/>
    </source>
</evidence>
<evidence type="ECO:0000256" key="3">
    <source>
        <dbReference type="ARBA" id="ARBA00022692"/>
    </source>
</evidence>
<dbReference type="EMBL" id="BJWL01000021">
    <property type="protein sequence ID" value="GFZ09904.1"/>
    <property type="molecule type" value="Genomic_DNA"/>
</dbReference>
<comment type="similarity">
    <text evidence="2">Belongs to the PC-esterase family. TBL subfamily.</text>
</comment>
<feature type="region of interest" description="Disordered" evidence="7">
    <location>
        <begin position="475"/>
        <end position="517"/>
    </location>
</feature>
<dbReference type="OrthoDB" id="630188at2759"/>
<dbReference type="PANTHER" id="PTHR32285:SF63">
    <property type="entry name" value="OS01G0880400 PROTEIN"/>
    <property type="match status" value="1"/>
</dbReference>
<protein>
    <submittedName>
        <fullName evidence="11">Similar to TRICHOME BIREFRINGENCE-LIKE 7</fullName>
    </submittedName>
</protein>
<feature type="region of interest" description="Disordered" evidence="7">
    <location>
        <begin position="370"/>
        <end position="399"/>
    </location>
</feature>
<feature type="transmembrane region" description="Helical" evidence="8">
    <location>
        <begin position="406"/>
        <end position="428"/>
    </location>
</feature>
<evidence type="ECO:0000259" key="10">
    <source>
        <dbReference type="Pfam" id="PF14416"/>
    </source>
</evidence>
<evidence type="ECO:0000256" key="2">
    <source>
        <dbReference type="ARBA" id="ARBA00007727"/>
    </source>
</evidence>
<gene>
    <name evidence="11" type="ORF">Acr_21g0005030</name>
</gene>
<dbReference type="PANTHER" id="PTHR32285">
    <property type="entry name" value="PROTEIN TRICHOME BIREFRINGENCE-LIKE 9-RELATED"/>
    <property type="match status" value="1"/>
</dbReference>
<dbReference type="AlphaFoldDB" id="A0A7J0GGM3"/>
<dbReference type="InterPro" id="IPR029962">
    <property type="entry name" value="TBL"/>
</dbReference>
<evidence type="ECO:0000259" key="9">
    <source>
        <dbReference type="Pfam" id="PF13839"/>
    </source>
</evidence>
<evidence type="ECO:0000313" key="12">
    <source>
        <dbReference type="Proteomes" id="UP000585474"/>
    </source>
</evidence>
<name>A0A7J0GGM3_9ERIC</name>
<keyword evidence="5 8" id="KW-1133">Transmembrane helix</keyword>
<feature type="compositionally biased region" description="Pro residues" evidence="7">
    <location>
        <begin position="373"/>
        <end position="399"/>
    </location>
</feature>
<keyword evidence="6 8" id="KW-0472">Membrane</keyword>
<dbReference type="Pfam" id="PF13839">
    <property type="entry name" value="PC-Esterase"/>
    <property type="match status" value="1"/>
</dbReference>
<feature type="domain" description="Trichome birefringence-like N-terminal" evidence="10">
    <location>
        <begin position="85"/>
        <end position="137"/>
    </location>
</feature>
<dbReference type="InterPro" id="IPR025846">
    <property type="entry name" value="TBL_N"/>
</dbReference>
<keyword evidence="4" id="KW-0735">Signal-anchor</keyword>
<dbReference type="Proteomes" id="UP000585474">
    <property type="component" value="Unassembled WGS sequence"/>
</dbReference>